<protein>
    <submittedName>
        <fullName evidence="2">Uncharacterized protein</fullName>
    </submittedName>
</protein>
<dbReference type="STRING" id="363331.RM51_07660"/>
<name>A0A0B4CQL9_9FLAO</name>
<feature type="signal peptide" evidence="1">
    <location>
        <begin position="1"/>
        <end position="20"/>
    </location>
</feature>
<organism evidence="2 3">
    <name type="scientific">Chryseobacterium taiwanense</name>
    <dbReference type="NCBI Taxonomy" id="363331"/>
    <lineage>
        <taxon>Bacteria</taxon>
        <taxon>Pseudomonadati</taxon>
        <taxon>Bacteroidota</taxon>
        <taxon>Flavobacteriia</taxon>
        <taxon>Flavobacteriales</taxon>
        <taxon>Weeksellaceae</taxon>
        <taxon>Chryseobacterium group</taxon>
        <taxon>Chryseobacterium</taxon>
    </lineage>
</organism>
<sequence>MRRFLFMAFLCLCSILFSQAKNVYYTDFIDFTDNSGVKYNVMMITDRHSEDGRADSTVRVLYTTDENEHLIQFYADCYYEKLKNGNTRISFIPKSNGTVQIIKGKDVTYNPDTFVYEIDPKTSTITGTQSDKNSTSPIPIIYKNSTLTTQDRQNQADRFYFRTENMYTLLQNFYAKKTDDTNKPYFDAVGWFGSDGIAYQAFIISVFKEEATLNSIVRIRYEKNGEIQIVQYDALSKIALQDDDTLKITFTPKNTPVKNIKGNSSYNADNFSFTLDSNDQFLKGKQWDENSSADLSYIKISDNQEFALKFYSEKDEIYQKYLK</sequence>
<keyword evidence="3" id="KW-1185">Reference proteome</keyword>
<dbReference type="AlphaFoldDB" id="A0A0B4CQL9"/>
<evidence type="ECO:0000313" key="3">
    <source>
        <dbReference type="Proteomes" id="UP000031167"/>
    </source>
</evidence>
<dbReference type="EMBL" id="JWTA01000005">
    <property type="protein sequence ID" value="KIC63534.1"/>
    <property type="molecule type" value="Genomic_DNA"/>
</dbReference>
<dbReference type="RefSeq" id="WP_039367116.1">
    <property type="nucleotide sequence ID" value="NZ_JWTA01000005.1"/>
</dbReference>
<dbReference type="OrthoDB" id="1225335at2"/>
<reference evidence="2 3" key="1">
    <citation type="submission" date="2014-12" db="EMBL/GenBank/DDBJ databases">
        <title>Genome sequencing of Chryseobacterium taiwanense TPW19.</title>
        <authorList>
            <person name="Tan P.W."/>
            <person name="Chan K.-G."/>
        </authorList>
    </citation>
    <scope>NUCLEOTIDE SEQUENCE [LARGE SCALE GENOMIC DNA]</scope>
    <source>
        <strain evidence="2 3">TPW19</strain>
    </source>
</reference>
<keyword evidence="1" id="KW-0732">Signal</keyword>
<feature type="chain" id="PRO_5002085981" evidence="1">
    <location>
        <begin position="21"/>
        <end position="323"/>
    </location>
</feature>
<dbReference type="Proteomes" id="UP000031167">
    <property type="component" value="Unassembled WGS sequence"/>
</dbReference>
<evidence type="ECO:0000313" key="2">
    <source>
        <dbReference type="EMBL" id="KIC63534.1"/>
    </source>
</evidence>
<evidence type="ECO:0000256" key="1">
    <source>
        <dbReference type="SAM" id="SignalP"/>
    </source>
</evidence>
<gene>
    <name evidence="2" type="ORF">RM51_07660</name>
</gene>
<proteinExistence type="predicted"/>
<comment type="caution">
    <text evidence="2">The sequence shown here is derived from an EMBL/GenBank/DDBJ whole genome shotgun (WGS) entry which is preliminary data.</text>
</comment>
<accession>A0A0B4CQL9</accession>